<sequence length="173" mass="18261">MTFFKTLAAAAMMSLVATASYADHASHGHISVTDTWTRATPPKAMSGGGFAKISNGGSEDDRLIAVSSPAASRVELHEMVVSDGVMKMRQMENGIEVPAGETVSLQPGGLHIMFMKLAGPFKEGETVPVTLTFEKAGDVSINLAIEKLGAKGMDHGAMDHSKMDHGDMAKDKN</sequence>
<dbReference type="EMBL" id="JBAKIA010000002">
    <property type="protein sequence ID" value="MEJ8473406.1"/>
    <property type="molecule type" value="Genomic_DNA"/>
</dbReference>
<proteinExistence type="predicted"/>
<organism evidence="2 3">
    <name type="scientific">Roseibium algae</name>
    <dbReference type="NCBI Taxonomy" id="3123038"/>
    <lineage>
        <taxon>Bacteria</taxon>
        <taxon>Pseudomonadati</taxon>
        <taxon>Pseudomonadota</taxon>
        <taxon>Alphaproteobacteria</taxon>
        <taxon>Hyphomicrobiales</taxon>
        <taxon>Stappiaceae</taxon>
        <taxon>Roseibium</taxon>
    </lineage>
</organism>
<accession>A0ABU8TGZ3</accession>
<evidence type="ECO:0000313" key="2">
    <source>
        <dbReference type="EMBL" id="MEJ8473406.1"/>
    </source>
</evidence>
<dbReference type="InterPro" id="IPR036182">
    <property type="entry name" value="PCuAC_sf"/>
</dbReference>
<dbReference type="Gene3D" id="2.60.40.1890">
    <property type="entry name" value="PCu(A)C copper chaperone"/>
    <property type="match status" value="1"/>
</dbReference>
<dbReference type="InterPro" id="IPR007410">
    <property type="entry name" value="LpqE-like"/>
</dbReference>
<evidence type="ECO:0000256" key="1">
    <source>
        <dbReference type="SAM" id="SignalP"/>
    </source>
</evidence>
<dbReference type="InterPro" id="IPR058248">
    <property type="entry name" value="Lxx211020-like"/>
</dbReference>
<dbReference type="Proteomes" id="UP001385499">
    <property type="component" value="Unassembled WGS sequence"/>
</dbReference>
<protein>
    <submittedName>
        <fullName evidence="2">Copper chaperone PCu(A)C</fullName>
    </submittedName>
</protein>
<dbReference type="SUPFAM" id="SSF110087">
    <property type="entry name" value="DR1885-like metal-binding protein"/>
    <property type="match status" value="1"/>
</dbReference>
<keyword evidence="1" id="KW-0732">Signal</keyword>
<comment type="caution">
    <text evidence="2">The sequence shown here is derived from an EMBL/GenBank/DDBJ whole genome shotgun (WGS) entry which is preliminary data.</text>
</comment>
<keyword evidence="3" id="KW-1185">Reference proteome</keyword>
<dbReference type="PANTHER" id="PTHR36302:SF1">
    <property type="entry name" value="COPPER CHAPERONE PCU(A)C"/>
    <property type="match status" value="1"/>
</dbReference>
<dbReference type="PANTHER" id="PTHR36302">
    <property type="entry name" value="BLR7088 PROTEIN"/>
    <property type="match status" value="1"/>
</dbReference>
<evidence type="ECO:0000313" key="3">
    <source>
        <dbReference type="Proteomes" id="UP001385499"/>
    </source>
</evidence>
<feature type="signal peptide" evidence="1">
    <location>
        <begin position="1"/>
        <end position="22"/>
    </location>
</feature>
<gene>
    <name evidence="2" type="ORF">V6575_04855</name>
</gene>
<reference evidence="2 3" key="1">
    <citation type="submission" date="2024-02" db="EMBL/GenBank/DDBJ databases">
        <title>Roseibium algae sp. nov., isolated from marine alga (Grateloupia sp.), showing potential in myo-inositol conversion.</title>
        <authorList>
            <person name="Wang Y."/>
        </authorList>
    </citation>
    <scope>NUCLEOTIDE SEQUENCE [LARGE SCALE GENOMIC DNA]</scope>
    <source>
        <strain evidence="2 3">H3510</strain>
    </source>
</reference>
<name>A0ABU8TGZ3_9HYPH</name>
<feature type="chain" id="PRO_5046513020" evidence="1">
    <location>
        <begin position="23"/>
        <end position="173"/>
    </location>
</feature>
<dbReference type="RefSeq" id="WP_340272986.1">
    <property type="nucleotide sequence ID" value="NZ_JBAKIA010000002.1"/>
</dbReference>
<dbReference type="Pfam" id="PF04314">
    <property type="entry name" value="PCuAC"/>
    <property type="match status" value="1"/>
</dbReference>